<dbReference type="RefSeq" id="WP_126686377.1">
    <property type="nucleotide sequence ID" value="NZ_RYYV01000018.1"/>
</dbReference>
<dbReference type="CDD" id="cd08420">
    <property type="entry name" value="PBP2_CysL_like"/>
    <property type="match status" value="1"/>
</dbReference>
<dbReference type="InterPro" id="IPR036388">
    <property type="entry name" value="WH-like_DNA-bd_sf"/>
</dbReference>
<dbReference type="Gene3D" id="1.10.10.10">
    <property type="entry name" value="Winged helix-like DNA-binding domain superfamily/Winged helix DNA-binding domain"/>
    <property type="match status" value="1"/>
</dbReference>
<dbReference type="PROSITE" id="PS50931">
    <property type="entry name" value="HTH_LYSR"/>
    <property type="match status" value="1"/>
</dbReference>
<dbReference type="PRINTS" id="PR00039">
    <property type="entry name" value="HTHLYSR"/>
</dbReference>
<dbReference type="SUPFAM" id="SSF46785">
    <property type="entry name" value="Winged helix' DNA-binding domain"/>
    <property type="match status" value="1"/>
</dbReference>
<dbReference type="SUPFAM" id="SSF53850">
    <property type="entry name" value="Periplasmic binding protein-like II"/>
    <property type="match status" value="1"/>
</dbReference>
<dbReference type="OrthoDB" id="9808620at2"/>
<protein>
    <submittedName>
        <fullName evidence="6">LysR family transcriptional regulator</fullName>
    </submittedName>
</protein>
<evidence type="ECO:0000313" key="6">
    <source>
        <dbReference type="EMBL" id="RUL71408.1"/>
    </source>
</evidence>
<keyword evidence="4" id="KW-0804">Transcription</keyword>
<evidence type="ECO:0000256" key="4">
    <source>
        <dbReference type="ARBA" id="ARBA00023163"/>
    </source>
</evidence>
<dbReference type="Pfam" id="PF00126">
    <property type="entry name" value="HTH_1"/>
    <property type="match status" value="1"/>
</dbReference>
<evidence type="ECO:0000259" key="5">
    <source>
        <dbReference type="PROSITE" id="PS50931"/>
    </source>
</evidence>
<keyword evidence="2" id="KW-0805">Transcription regulation</keyword>
<name>A0A3S0RI88_9GAMM</name>
<dbReference type="InterPro" id="IPR036390">
    <property type="entry name" value="WH_DNA-bd_sf"/>
</dbReference>
<sequence length="294" mass="32059">MLNVSLRQLDVFVQIALLGSVRAAAERLHLTQPAASMALAEMERQLDAPVFDRERGRLQLNARGRELLPLAQELLERHAEFGRRAAGKTTALAGELRIGTSNTIGNYRVGELLGEFVRAYPQVAIRLRVANTDGIAAAVLDHSLDVGCVEGPATHPLLEAHPWRDDTLLVCAPPDHPLANKRVLKPEHFAGARWVLREPGSATRAISERALMQLPPGETVMELDQTEAIKQAVTAGLGIACLPEVAVTDALATGRLVALETPFLDLRRRLSILLHREKYRGAALEAFLQSVLNA</sequence>
<keyword evidence="3" id="KW-0238">DNA-binding</keyword>
<dbReference type="GO" id="GO:0000976">
    <property type="term" value="F:transcription cis-regulatory region binding"/>
    <property type="evidence" value="ECO:0007669"/>
    <property type="project" value="TreeGrafter"/>
</dbReference>
<proteinExistence type="inferred from homology"/>
<gene>
    <name evidence="6" type="ORF">EKH80_18640</name>
</gene>
<dbReference type="Proteomes" id="UP000274358">
    <property type="component" value="Unassembled WGS sequence"/>
</dbReference>
<dbReference type="InterPro" id="IPR005119">
    <property type="entry name" value="LysR_subst-bd"/>
</dbReference>
<evidence type="ECO:0000256" key="1">
    <source>
        <dbReference type="ARBA" id="ARBA00009437"/>
    </source>
</evidence>
<dbReference type="InterPro" id="IPR000847">
    <property type="entry name" value="LysR_HTH_N"/>
</dbReference>
<dbReference type="Pfam" id="PF03466">
    <property type="entry name" value="LysR_substrate"/>
    <property type="match status" value="1"/>
</dbReference>
<evidence type="ECO:0000256" key="3">
    <source>
        <dbReference type="ARBA" id="ARBA00023125"/>
    </source>
</evidence>
<dbReference type="EMBL" id="RYYV01000018">
    <property type="protein sequence ID" value="RUL71408.1"/>
    <property type="molecule type" value="Genomic_DNA"/>
</dbReference>
<dbReference type="GO" id="GO:0003700">
    <property type="term" value="F:DNA-binding transcription factor activity"/>
    <property type="evidence" value="ECO:0007669"/>
    <property type="project" value="InterPro"/>
</dbReference>
<dbReference type="Gene3D" id="3.40.190.290">
    <property type="match status" value="1"/>
</dbReference>
<reference evidence="6 7" key="1">
    <citation type="submission" date="2018-12" db="EMBL/GenBank/DDBJ databases">
        <title>Dyella dinghuensis sp. nov. DHOA06 and Dyella choica sp. nov. 4M-K27, isolated from forest soil.</title>
        <authorList>
            <person name="Qiu L.-H."/>
            <person name="Gao Z.-H."/>
        </authorList>
    </citation>
    <scope>NUCLEOTIDE SEQUENCE [LARGE SCALE GENOMIC DNA]</scope>
    <source>
        <strain evidence="6 7">4M-K27</strain>
    </source>
</reference>
<feature type="domain" description="HTH lysR-type" evidence="5">
    <location>
        <begin position="4"/>
        <end position="61"/>
    </location>
</feature>
<comment type="caution">
    <text evidence="6">The sequence shown here is derived from an EMBL/GenBank/DDBJ whole genome shotgun (WGS) entry which is preliminary data.</text>
</comment>
<evidence type="ECO:0000256" key="2">
    <source>
        <dbReference type="ARBA" id="ARBA00023015"/>
    </source>
</evidence>
<evidence type="ECO:0000313" key="7">
    <source>
        <dbReference type="Proteomes" id="UP000274358"/>
    </source>
</evidence>
<dbReference type="PANTHER" id="PTHR30126:SF94">
    <property type="entry name" value="LYSR FAMILY TRANSCRIPTIONAL REGULATOR"/>
    <property type="match status" value="1"/>
</dbReference>
<dbReference type="PANTHER" id="PTHR30126">
    <property type="entry name" value="HTH-TYPE TRANSCRIPTIONAL REGULATOR"/>
    <property type="match status" value="1"/>
</dbReference>
<organism evidence="6 7">
    <name type="scientific">Dyella choica</name>
    <dbReference type="NCBI Taxonomy" id="1927959"/>
    <lineage>
        <taxon>Bacteria</taxon>
        <taxon>Pseudomonadati</taxon>
        <taxon>Pseudomonadota</taxon>
        <taxon>Gammaproteobacteria</taxon>
        <taxon>Lysobacterales</taxon>
        <taxon>Rhodanobacteraceae</taxon>
        <taxon>Dyella</taxon>
    </lineage>
</organism>
<keyword evidence="7" id="KW-1185">Reference proteome</keyword>
<comment type="similarity">
    <text evidence="1">Belongs to the LysR transcriptional regulatory family.</text>
</comment>
<dbReference type="AlphaFoldDB" id="A0A3S0RI88"/>
<accession>A0A3S0RI88</accession>